<proteinExistence type="inferred from homology"/>
<dbReference type="PANTHER" id="PTHR38098">
    <property type="entry name" value="LPS-ASSEMBLY LIPOPROTEIN LPTE"/>
    <property type="match status" value="1"/>
</dbReference>
<comment type="caution">
    <text evidence="7">The sequence shown here is derived from an EMBL/GenBank/DDBJ whole genome shotgun (WGS) entry which is preliminary data.</text>
</comment>
<evidence type="ECO:0000313" key="7">
    <source>
        <dbReference type="EMBL" id="GAA4500461.1"/>
    </source>
</evidence>
<sequence length="161" mass="17881">MRGLGLVLTCLLGLLLGGCGYHLRGGSQLLPPELSRLQLIGDERSDLYRAVALRLRRANVQLVTADESAAVLTLGDISVRNEAASVDSRSQVVEYLMLFNTHCTLTVPNHEPQQFNASFNRSFLNKANQALASSREQEQLKDEMLEQTADQILIQLSRLKF</sequence>
<name>A0ABP8QEJ0_9GAMM</name>
<dbReference type="PANTHER" id="PTHR38098:SF1">
    <property type="entry name" value="LPS-ASSEMBLY LIPOPROTEIN LPTE"/>
    <property type="match status" value="1"/>
</dbReference>
<keyword evidence="4 6" id="KW-0998">Cell outer membrane</keyword>
<keyword evidence="1 6" id="KW-0732">Signal</keyword>
<comment type="similarity">
    <text evidence="6">Belongs to the LptE lipoprotein family.</text>
</comment>
<dbReference type="Pfam" id="PF04390">
    <property type="entry name" value="LptE"/>
    <property type="match status" value="1"/>
</dbReference>
<dbReference type="Gene3D" id="3.30.160.150">
    <property type="entry name" value="Lipoprotein like domain"/>
    <property type="match status" value="1"/>
</dbReference>
<dbReference type="EMBL" id="BAABFC010000014">
    <property type="protein sequence ID" value="GAA4500461.1"/>
    <property type="molecule type" value="Genomic_DNA"/>
</dbReference>
<gene>
    <name evidence="6 7" type="primary">lptE</name>
    <name evidence="7" type="ORF">GCM10023095_22280</name>
</gene>
<organism evidence="7 8">
    <name type="scientific">Pseudaeromonas paramecii</name>
    <dbReference type="NCBI Taxonomy" id="2138166"/>
    <lineage>
        <taxon>Bacteria</taxon>
        <taxon>Pseudomonadati</taxon>
        <taxon>Pseudomonadota</taxon>
        <taxon>Gammaproteobacteria</taxon>
        <taxon>Aeromonadales</taxon>
        <taxon>Aeromonadaceae</taxon>
        <taxon>Pseudaeromonas</taxon>
    </lineage>
</organism>
<keyword evidence="2 6" id="KW-0472">Membrane</keyword>
<dbReference type="Proteomes" id="UP001501321">
    <property type="component" value="Unassembled WGS sequence"/>
</dbReference>
<reference evidence="8" key="1">
    <citation type="journal article" date="2019" name="Int. J. Syst. Evol. Microbiol.">
        <title>The Global Catalogue of Microorganisms (GCM) 10K type strain sequencing project: providing services to taxonomists for standard genome sequencing and annotation.</title>
        <authorList>
            <consortium name="The Broad Institute Genomics Platform"/>
            <consortium name="The Broad Institute Genome Sequencing Center for Infectious Disease"/>
            <person name="Wu L."/>
            <person name="Ma J."/>
        </authorList>
    </citation>
    <scope>NUCLEOTIDE SEQUENCE [LARGE SCALE GENOMIC DNA]</scope>
    <source>
        <strain evidence="8">JCM 32226</strain>
    </source>
</reference>
<keyword evidence="3 6" id="KW-0564">Palmitate</keyword>
<evidence type="ECO:0000256" key="5">
    <source>
        <dbReference type="ARBA" id="ARBA00023288"/>
    </source>
</evidence>
<evidence type="ECO:0000313" key="8">
    <source>
        <dbReference type="Proteomes" id="UP001501321"/>
    </source>
</evidence>
<keyword evidence="8" id="KW-1185">Reference proteome</keyword>
<comment type="subunit">
    <text evidence="6">Component of the lipopolysaccharide transport and assembly complex. Interacts with LptD.</text>
</comment>
<accession>A0ABP8QEJ0</accession>
<dbReference type="HAMAP" id="MF_01186">
    <property type="entry name" value="LPS_assembly_LptE"/>
    <property type="match status" value="1"/>
</dbReference>
<keyword evidence="5 6" id="KW-0449">Lipoprotein</keyword>
<evidence type="ECO:0000256" key="6">
    <source>
        <dbReference type="HAMAP-Rule" id="MF_01186"/>
    </source>
</evidence>
<evidence type="ECO:0000256" key="3">
    <source>
        <dbReference type="ARBA" id="ARBA00023139"/>
    </source>
</evidence>
<evidence type="ECO:0000256" key="1">
    <source>
        <dbReference type="ARBA" id="ARBA00022729"/>
    </source>
</evidence>
<comment type="function">
    <text evidence="6">Together with LptD, is involved in the assembly of lipopolysaccharide (LPS) at the surface of the outer membrane. Required for the proper assembly of LptD. Binds LPS and may serve as the LPS recognition site at the outer membrane.</text>
</comment>
<dbReference type="RefSeq" id="WP_345013069.1">
    <property type="nucleotide sequence ID" value="NZ_BAABFC010000014.1"/>
</dbReference>
<comment type="subcellular location">
    <subcellularLocation>
        <location evidence="6">Cell outer membrane</location>
        <topology evidence="6">Lipid-anchor</topology>
    </subcellularLocation>
</comment>
<evidence type="ECO:0000256" key="4">
    <source>
        <dbReference type="ARBA" id="ARBA00023237"/>
    </source>
</evidence>
<dbReference type="PROSITE" id="PS51257">
    <property type="entry name" value="PROKAR_LIPOPROTEIN"/>
    <property type="match status" value="1"/>
</dbReference>
<protein>
    <recommendedName>
        <fullName evidence="6">LPS-assembly lipoprotein LptE</fullName>
    </recommendedName>
</protein>
<evidence type="ECO:0000256" key="2">
    <source>
        <dbReference type="ARBA" id="ARBA00023136"/>
    </source>
</evidence>
<dbReference type="InterPro" id="IPR007485">
    <property type="entry name" value="LPS_assembly_LptE"/>
</dbReference>